<keyword evidence="3" id="KW-1185">Reference proteome</keyword>
<feature type="compositionally biased region" description="Polar residues" evidence="1">
    <location>
        <begin position="29"/>
        <end position="42"/>
    </location>
</feature>
<feature type="compositionally biased region" description="Acidic residues" evidence="1">
    <location>
        <begin position="67"/>
        <end position="83"/>
    </location>
</feature>
<evidence type="ECO:0000313" key="3">
    <source>
        <dbReference type="Proteomes" id="UP000318483"/>
    </source>
</evidence>
<feature type="region of interest" description="Disordered" evidence="1">
    <location>
        <begin position="168"/>
        <end position="195"/>
    </location>
</feature>
<dbReference type="KEGG" id="lit:FPZ52_08350"/>
<dbReference type="AlphaFoldDB" id="A0A5B8J5M8"/>
<dbReference type="RefSeq" id="WP_146365007.1">
    <property type="nucleotide sequence ID" value="NZ_CP042261.1"/>
</dbReference>
<gene>
    <name evidence="2" type="ORF">FPZ52_08350</name>
</gene>
<dbReference type="OrthoDB" id="7951357at2"/>
<feature type="region of interest" description="Disordered" evidence="1">
    <location>
        <begin position="17"/>
        <end position="142"/>
    </location>
</feature>
<name>A0A5B8J5M8_9RHOB</name>
<protein>
    <recommendedName>
        <fullName evidence="4">Excalibur calcium-binding domain-containing protein</fullName>
    </recommendedName>
</protein>
<evidence type="ECO:0000256" key="1">
    <source>
        <dbReference type="SAM" id="MobiDB-lite"/>
    </source>
</evidence>
<accession>A0A5B8J5M8</accession>
<dbReference type="EMBL" id="CP042261">
    <property type="protein sequence ID" value="QDY69630.1"/>
    <property type="molecule type" value="Genomic_DNA"/>
</dbReference>
<proteinExistence type="predicted"/>
<feature type="compositionally biased region" description="Low complexity" evidence="1">
    <location>
        <begin position="98"/>
        <end position="113"/>
    </location>
</feature>
<evidence type="ECO:0000313" key="2">
    <source>
        <dbReference type="EMBL" id="QDY69630.1"/>
    </source>
</evidence>
<reference evidence="2 3" key="1">
    <citation type="submission" date="2019-07" db="EMBL/GenBank/DDBJ databases">
        <title>Litoreibacter alkalisoli sp. nov., isolated from saline-alkaline soil.</title>
        <authorList>
            <person name="Wang S."/>
            <person name="Xu L."/>
            <person name="Xing Y.-T."/>
            <person name="Sun J.-Q."/>
        </authorList>
    </citation>
    <scope>NUCLEOTIDE SEQUENCE [LARGE SCALE GENOMIC DNA]</scope>
    <source>
        <strain evidence="2 3">LN3S51</strain>
    </source>
</reference>
<sequence length="195" mass="19948">MRLKLIALAGLALAACEPIPNSGAPMDSMSPNAQNARNQELQQPIADTPADTGAPLSALDSSVVSSYEDDVPAGVESGDDLGFENEVTTTSLPTTDAPEPSVVPEPMVVPENDVTPEPALDPTPVPSGDTSEAGPATGGYQRDFVSEARTSMACERYASTAQAQAAFEAAGGPQADPQGLDPDGDGRACLPVPER</sequence>
<organism evidence="2 3">
    <name type="scientific">Qingshengfaniella alkalisoli</name>
    <dbReference type="NCBI Taxonomy" id="2599296"/>
    <lineage>
        <taxon>Bacteria</taxon>
        <taxon>Pseudomonadati</taxon>
        <taxon>Pseudomonadota</taxon>
        <taxon>Alphaproteobacteria</taxon>
        <taxon>Rhodobacterales</taxon>
        <taxon>Paracoccaceae</taxon>
        <taxon>Qingshengfaniella</taxon>
    </lineage>
</organism>
<dbReference type="PROSITE" id="PS51257">
    <property type="entry name" value="PROKAR_LIPOPROTEIN"/>
    <property type="match status" value="1"/>
</dbReference>
<dbReference type="Proteomes" id="UP000318483">
    <property type="component" value="Chromosome"/>
</dbReference>
<evidence type="ECO:0008006" key="4">
    <source>
        <dbReference type="Google" id="ProtNLM"/>
    </source>
</evidence>